<organism evidence="18 19">
    <name type="scientific">Spirosoma utsteinense</name>
    <dbReference type="NCBI Taxonomy" id="2585773"/>
    <lineage>
        <taxon>Bacteria</taxon>
        <taxon>Pseudomonadati</taxon>
        <taxon>Bacteroidota</taxon>
        <taxon>Cytophagia</taxon>
        <taxon>Cytophagales</taxon>
        <taxon>Cytophagaceae</taxon>
        <taxon>Spirosoma</taxon>
    </lineage>
</organism>
<keyword evidence="8" id="KW-0863">Zinc-finger</keyword>
<evidence type="ECO:0000259" key="17">
    <source>
        <dbReference type="PROSITE" id="PS50893"/>
    </source>
</evidence>
<name>A0ABR6W676_9BACT</name>
<evidence type="ECO:0000256" key="14">
    <source>
        <dbReference type="ARBA" id="ARBA00038000"/>
    </source>
</evidence>
<evidence type="ECO:0000313" key="19">
    <source>
        <dbReference type="Proteomes" id="UP000700732"/>
    </source>
</evidence>
<dbReference type="InterPro" id="IPR003439">
    <property type="entry name" value="ABC_transporter-like_ATP-bd"/>
</dbReference>
<evidence type="ECO:0000256" key="15">
    <source>
        <dbReference type="ARBA" id="ARBA00039316"/>
    </source>
</evidence>
<gene>
    <name evidence="18" type="ORF">FH603_2600</name>
</gene>
<keyword evidence="10" id="KW-0067">ATP-binding</keyword>
<keyword evidence="3" id="KW-0479">Metal-binding</keyword>
<keyword evidence="2" id="KW-0963">Cytoplasm</keyword>
<dbReference type="PROSITE" id="PS00211">
    <property type="entry name" value="ABC_TRANSPORTER_1"/>
    <property type="match status" value="1"/>
</dbReference>
<comment type="caution">
    <text evidence="18">The sequence shown here is derived from an EMBL/GenBank/DDBJ whole genome shotgun (WGS) entry which is preliminary data.</text>
</comment>
<dbReference type="Pfam" id="PF17755">
    <property type="entry name" value="UvrA_DNA-bind"/>
    <property type="match status" value="1"/>
</dbReference>
<dbReference type="Gene3D" id="1.20.1580.10">
    <property type="entry name" value="ABC transporter ATPase like domain"/>
    <property type="match status" value="2"/>
</dbReference>
<dbReference type="Gene3D" id="3.40.50.300">
    <property type="entry name" value="P-loop containing nucleotide triphosphate hydrolases"/>
    <property type="match status" value="2"/>
</dbReference>
<keyword evidence="13" id="KW-0234">DNA repair</keyword>
<evidence type="ECO:0000256" key="1">
    <source>
        <dbReference type="ARBA" id="ARBA00004496"/>
    </source>
</evidence>
<evidence type="ECO:0000256" key="3">
    <source>
        <dbReference type="ARBA" id="ARBA00022723"/>
    </source>
</evidence>
<keyword evidence="4" id="KW-0677">Repeat</keyword>
<keyword evidence="6" id="KW-0227">DNA damage</keyword>
<dbReference type="NCBIfam" id="TIGR00630">
    <property type="entry name" value="uvra"/>
    <property type="match status" value="1"/>
</dbReference>
<dbReference type="RefSeq" id="WP_186737886.1">
    <property type="nucleotide sequence ID" value="NZ_VFIA01000013.1"/>
</dbReference>
<dbReference type="CDD" id="cd03270">
    <property type="entry name" value="ABC_UvrA_I"/>
    <property type="match status" value="1"/>
</dbReference>
<dbReference type="PANTHER" id="PTHR43152">
    <property type="entry name" value="UVRABC SYSTEM PROTEIN A"/>
    <property type="match status" value="1"/>
</dbReference>
<evidence type="ECO:0000256" key="10">
    <source>
        <dbReference type="ARBA" id="ARBA00022840"/>
    </source>
</evidence>
<comment type="subcellular location">
    <subcellularLocation>
        <location evidence="1">Cytoplasm</location>
    </subcellularLocation>
</comment>
<dbReference type="InterPro" id="IPR004602">
    <property type="entry name" value="UvrA"/>
</dbReference>
<evidence type="ECO:0000256" key="2">
    <source>
        <dbReference type="ARBA" id="ARBA00022490"/>
    </source>
</evidence>
<evidence type="ECO:0000256" key="13">
    <source>
        <dbReference type="ARBA" id="ARBA00023204"/>
    </source>
</evidence>
<sequence length="842" mass="92054">MQEEIQQTSIGTGFVRVVGARENNLKNVSLTIPRDALVVFTGVSGSGKSSLAFGTLYAEAQRRYLESVSPYARRLFNQMAVPEVDEIDGLPPAVALQQQRGASTSRSSVGSVTTVSNLLRMLFSRAGDYPNGQSILYAESFSPNTPEGACPQCHGLGRVYEVTEQSMVPDDSLTIRERAIAAWPTAWHGQNLREILITLGYDIDIPWRDMSKKDRDWILFTEEQPVVPVYSGWEREDVQKAIRRKLTPSYMGTFTGVRKYVRQTFANTTSLLMKKRVSQYMLSTECSLCQGKRLRRESLAVTFAGYDITEISRIALDELATIMRPYVDPATGKQTKLAKEHPEKAMVVQRIAADLVARLDVMIDLGLSYLSLERSTPTLSPGEHQRLRLATQVRSNLFGVVYVLDEPSAGLHPADTEALLRALNRLKASGNSLFVVEHDLDVIRQADWIVDVGPAAGEQGGHILYSGPPDGLEGIAASKTRQYLFGDLTFRSPEPRTNKGWLRLVDVTRNNLNGLTVDFPLGVLTTVTGVSGSGKSSLVSQVLVELVAEALGSTLPDEDETDPLQDAGPVTLGGSILSGMEQIKRLVQVDQKPIGRTPRSNLATYTGLFDHVRKLFAATKMARARRYDAGRFSFNVAKGRCEKCQGEGFVMVELLFLPSVYTPCPVCQGARYNAKTLEITYRDKNIAEVLALTVDEAFDFFDEETAVRRTLTVLREVGLGYLRLGQPATELSGGEAQRIKLATELQRVGHGNTLYILDEPTTGLHPSDVEKLTAQLEGLVGAGNTVIVVEHDMRVVAGSAWVIDIGPGAGEAGGRVVAAGLPAAVATNTKSKTAPYLKRFLG</sequence>
<keyword evidence="19" id="KW-1185">Reference proteome</keyword>
<dbReference type="InterPro" id="IPR027417">
    <property type="entry name" value="P-loop_NTPase"/>
</dbReference>
<evidence type="ECO:0000256" key="5">
    <source>
        <dbReference type="ARBA" id="ARBA00022741"/>
    </source>
</evidence>
<dbReference type="InterPro" id="IPR041552">
    <property type="entry name" value="UvrA_DNA-bd"/>
</dbReference>
<dbReference type="PANTHER" id="PTHR43152:SF1">
    <property type="entry name" value="UVRA PROTEIN"/>
    <property type="match status" value="1"/>
</dbReference>
<protein>
    <recommendedName>
        <fullName evidence="15">UvrABC system protein A</fullName>
    </recommendedName>
    <alternativeName>
        <fullName evidence="16">Excinuclease ABC subunit A</fullName>
    </alternativeName>
</protein>
<evidence type="ECO:0000256" key="8">
    <source>
        <dbReference type="ARBA" id="ARBA00022771"/>
    </source>
</evidence>
<evidence type="ECO:0000256" key="9">
    <source>
        <dbReference type="ARBA" id="ARBA00022833"/>
    </source>
</evidence>
<evidence type="ECO:0000256" key="7">
    <source>
        <dbReference type="ARBA" id="ARBA00022769"/>
    </source>
</evidence>
<evidence type="ECO:0000313" key="18">
    <source>
        <dbReference type="EMBL" id="MBC3792091.1"/>
    </source>
</evidence>
<evidence type="ECO:0000256" key="16">
    <source>
        <dbReference type="ARBA" id="ARBA00042156"/>
    </source>
</evidence>
<keyword evidence="7" id="KW-0228">DNA excision</keyword>
<keyword evidence="9" id="KW-0862">Zinc</keyword>
<evidence type="ECO:0000256" key="12">
    <source>
        <dbReference type="ARBA" id="ARBA00023125"/>
    </source>
</evidence>
<dbReference type="Gene3D" id="1.10.8.280">
    <property type="entry name" value="ABC transporter ATPase domain-like"/>
    <property type="match status" value="1"/>
</dbReference>
<dbReference type="InterPro" id="IPR017871">
    <property type="entry name" value="ABC_transporter-like_CS"/>
</dbReference>
<evidence type="ECO:0000256" key="11">
    <source>
        <dbReference type="ARBA" id="ARBA00022881"/>
    </source>
</evidence>
<comment type="similarity">
    <text evidence="14">Belongs to the ABC transporter superfamily. UvrA family.</text>
</comment>
<reference evidence="18 19" key="1">
    <citation type="submission" date="2019-06" db="EMBL/GenBank/DDBJ databases">
        <title>Spirosoma utsteinense sp. nov. isolated from Antarctic ice-free soils.</title>
        <authorList>
            <person name="Tahon G."/>
        </authorList>
    </citation>
    <scope>NUCLEOTIDE SEQUENCE [LARGE SCALE GENOMIC DNA]</scope>
    <source>
        <strain evidence="18 19">LMG 31447</strain>
    </source>
</reference>
<proteinExistence type="inferred from homology"/>
<evidence type="ECO:0000256" key="4">
    <source>
        <dbReference type="ARBA" id="ARBA00022737"/>
    </source>
</evidence>
<dbReference type="PROSITE" id="PS50893">
    <property type="entry name" value="ABC_TRANSPORTER_2"/>
    <property type="match status" value="1"/>
</dbReference>
<dbReference type="Proteomes" id="UP000700732">
    <property type="component" value="Unassembled WGS sequence"/>
</dbReference>
<keyword evidence="11" id="KW-0267">Excision nuclease</keyword>
<evidence type="ECO:0000256" key="6">
    <source>
        <dbReference type="ARBA" id="ARBA00022763"/>
    </source>
</evidence>
<keyword evidence="5" id="KW-0547">Nucleotide-binding</keyword>
<dbReference type="EMBL" id="VFIA01000013">
    <property type="protein sequence ID" value="MBC3792091.1"/>
    <property type="molecule type" value="Genomic_DNA"/>
</dbReference>
<dbReference type="SUPFAM" id="SSF52540">
    <property type="entry name" value="P-loop containing nucleoside triphosphate hydrolases"/>
    <property type="match status" value="2"/>
</dbReference>
<accession>A0ABR6W676</accession>
<feature type="domain" description="ABC transporter" evidence="17">
    <location>
        <begin position="502"/>
        <end position="832"/>
    </location>
</feature>
<keyword evidence="12" id="KW-0238">DNA-binding</keyword>